<dbReference type="GO" id="GO:0015031">
    <property type="term" value="P:protein transport"/>
    <property type="evidence" value="ECO:0007669"/>
    <property type="project" value="UniProtKB-KW"/>
</dbReference>
<feature type="transmembrane region" description="Helical" evidence="7">
    <location>
        <begin position="65"/>
        <end position="88"/>
    </location>
</feature>
<evidence type="ECO:0000313" key="10">
    <source>
        <dbReference type="Proteomes" id="UP000076715"/>
    </source>
</evidence>
<evidence type="ECO:0000256" key="1">
    <source>
        <dbReference type="ARBA" id="ARBA00004651"/>
    </source>
</evidence>
<evidence type="ECO:0000256" key="4">
    <source>
        <dbReference type="ARBA" id="ARBA00022989"/>
    </source>
</evidence>
<comment type="caution">
    <text evidence="9">The sequence shown here is derived from an EMBL/GenBank/DDBJ whole genome shotgun (WGS) entry which is preliminary data.</text>
</comment>
<evidence type="ECO:0000256" key="3">
    <source>
        <dbReference type="ARBA" id="ARBA00022692"/>
    </source>
</evidence>
<name>A0A163BTZ5_9FLAO</name>
<dbReference type="STRING" id="1642818.AWE51_20445"/>
<protein>
    <recommendedName>
        <fullName evidence="8">MotA/TolQ/ExbB proton channel domain-containing protein</fullName>
    </recommendedName>
</protein>
<dbReference type="OrthoDB" id="1001678at2"/>
<evidence type="ECO:0000259" key="8">
    <source>
        <dbReference type="Pfam" id="PF01618"/>
    </source>
</evidence>
<sequence length="141" mass="15981">MMLLFSIIQENQTYFSVIYKRMQEGGMFFMFPILVTLFLIFFLILKKVLILKKEGAPSYKYIKLINSLGLMILVWGILGQLIGLVDAFDKIEMLGEISTARLAGGLKISALPTMFGSLVFVISRAATTIFIWITKEVDLEK</sequence>
<feature type="transmembrane region" description="Helical" evidence="7">
    <location>
        <begin position="108"/>
        <end position="133"/>
    </location>
</feature>
<organism evidence="9 10">
    <name type="scientific">Aquimarina aggregata</name>
    <dbReference type="NCBI Taxonomy" id="1642818"/>
    <lineage>
        <taxon>Bacteria</taxon>
        <taxon>Pseudomonadati</taxon>
        <taxon>Bacteroidota</taxon>
        <taxon>Flavobacteriia</taxon>
        <taxon>Flavobacteriales</taxon>
        <taxon>Flavobacteriaceae</taxon>
        <taxon>Aquimarina</taxon>
    </lineage>
</organism>
<dbReference type="RefSeq" id="WP_066311425.1">
    <property type="nucleotide sequence ID" value="NZ_LQRT01000003.1"/>
</dbReference>
<gene>
    <name evidence="9" type="ORF">AWE51_20445</name>
</gene>
<accession>A0A163BTZ5</accession>
<comment type="subcellular location">
    <subcellularLocation>
        <location evidence="1">Cell membrane</location>
        <topology evidence="1">Multi-pass membrane protein</topology>
    </subcellularLocation>
    <subcellularLocation>
        <location evidence="6">Membrane</location>
        <topology evidence="6">Multi-pass membrane protein</topology>
    </subcellularLocation>
</comment>
<keyword evidence="5 7" id="KW-0472">Membrane</keyword>
<keyword evidence="3 7" id="KW-0812">Transmembrane</keyword>
<dbReference type="GO" id="GO:0005886">
    <property type="term" value="C:plasma membrane"/>
    <property type="evidence" value="ECO:0007669"/>
    <property type="project" value="UniProtKB-SubCell"/>
</dbReference>
<keyword evidence="6" id="KW-0813">Transport</keyword>
<evidence type="ECO:0000256" key="5">
    <source>
        <dbReference type="ARBA" id="ARBA00023136"/>
    </source>
</evidence>
<feature type="transmembrane region" description="Helical" evidence="7">
    <location>
        <begin position="26"/>
        <end position="45"/>
    </location>
</feature>
<proteinExistence type="inferred from homology"/>
<dbReference type="EMBL" id="LQRT01000003">
    <property type="protein sequence ID" value="KZS41767.1"/>
    <property type="molecule type" value="Genomic_DNA"/>
</dbReference>
<evidence type="ECO:0000313" key="9">
    <source>
        <dbReference type="EMBL" id="KZS41767.1"/>
    </source>
</evidence>
<feature type="domain" description="MotA/TolQ/ExbB proton channel" evidence="8">
    <location>
        <begin position="58"/>
        <end position="123"/>
    </location>
</feature>
<keyword evidence="4 7" id="KW-1133">Transmembrane helix</keyword>
<comment type="similarity">
    <text evidence="6">Belongs to the exbB/tolQ family.</text>
</comment>
<evidence type="ECO:0000256" key="7">
    <source>
        <dbReference type="SAM" id="Phobius"/>
    </source>
</evidence>
<dbReference type="Proteomes" id="UP000076715">
    <property type="component" value="Unassembled WGS sequence"/>
</dbReference>
<keyword evidence="10" id="KW-1185">Reference proteome</keyword>
<keyword evidence="6" id="KW-0653">Protein transport</keyword>
<keyword evidence="2" id="KW-1003">Cell membrane</keyword>
<dbReference type="Pfam" id="PF01618">
    <property type="entry name" value="MotA_ExbB"/>
    <property type="match status" value="1"/>
</dbReference>
<dbReference type="InterPro" id="IPR002898">
    <property type="entry name" value="MotA_ExbB_proton_chnl"/>
</dbReference>
<evidence type="ECO:0000256" key="2">
    <source>
        <dbReference type="ARBA" id="ARBA00022475"/>
    </source>
</evidence>
<evidence type="ECO:0000256" key="6">
    <source>
        <dbReference type="RuleBase" id="RU004057"/>
    </source>
</evidence>
<reference evidence="9 10" key="1">
    <citation type="submission" date="2016-01" db="EMBL/GenBank/DDBJ databases">
        <title>The draft genome sequence of Aquimarina sp. RZW4-3-2.</title>
        <authorList>
            <person name="Wang Y."/>
        </authorList>
    </citation>
    <scope>NUCLEOTIDE SEQUENCE [LARGE SCALE GENOMIC DNA]</scope>
    <source>
        <strain evidence="9 10">RZW4-3-2</strain>
    </source>
</reference>
<dbReference type="AlphaFoldDB" id="A0A163BTZ5"/>